<dbReference type="PROSITE" id="PS50103">
    <property type="entry name" value="ZF_C3H1"/>
    <property type="match status" value="1"/>
</dbReference>
<evidence type="ECO:0000256" key="1">
    <source>
        <dbReference type="ARBA" id="ARBA00022723"/>
    </source>
</evidence>
<feature type="zinc finger region" description="C3H1-type" evidence="5">
    <location>
        <begin position="133"/>
        <end position="160"/>
    </location>
</feature>
<dbReference type="Gramene" id="Psat04G0137500-T1">
    <property type="protein sequence ID" value="KAI5416299.1"/>
    <property type="gene ID" value="KIW84_041375"/>
</dbReference>
<keyword evidence="9" id="KW-1185">Reference proteome</keyword>
<dbReference type="EMBL" id="JAMSHJ010000004">
    <property type="protein sequence ID" value="KAI5416299.1"/>
    <property type="molecule type" value="Genomic_DNA"/>
</dbReference>
<dbReference type="PANTHER" id="PTHR12547:SF156">
    <property type="entry name" value="ZINC FINGER CCCH DOMAIN-CONTAINING PROTEIN 12"/>
    <property type="match status" value="1"/>
</dbReference>
<dbReference type="PANTHER" id="PTHR12547">
    <property type="entry name" value="CCCH ZINC FINGER/TIS11-RELATED"/>
    <property type="match status" value="1"/>
</dbReference>
<evidence type="ECO:0000256" key="3">
    <source>
        <dbReference type="ARBA" id="ARBA00022771"/>
    </source>
</evidence>
<protein>
    <recommendedName>
        <fullName evidence="7">C3H1-type domain-containing protein</fullName>
    </recommendedName>
</protein>
<sequence length="240" mass="26517">MAYTLAGNVGALLAEEPVVELQVPGGGIEAEAAVSLANSTKVVIPTLPTGSSANNAPTLPASVSAMTEEEKKAKKELLWKKLNKINRIYDDWIDDISPDLPKELRQPPPNWKELQRLHLGGNRDTSKFMNDIFFKTHLCANFVFRSCRNGENCSYAHGEEELRQSPPNWQELKRQQLGGNRDTAKFMNDSWKTRESSAITLRTIGNNLEGNKTGTKHARSRPLGDDCNYAHGDAGKAGSR</sequence>
<dbReference type="AlphaFoldDB" id="A0A9D4XA11"/>
<keyword evidence="4 5" id="KW-0862">Zinc</keyword>
<evidence type="ECO:0000313" key="9">
    <source>
        <dbReference type="Proteomes" id="UP001058974"/>
    </source>
</evidence>
<dbReference type="InterPro" id="IPR045877">
    <property type="entry name" value="ZFP36-like"/>
</dbReference>
<dbReference type="GO" id="GO:0008270">
    <property type="term" value="F:zinc ion binding"/>
    <property type="evidence" value="ECO:0007669"/>
    <property type="project" value="UniProtKB-KW"/>
</dbReference>
<evidence type="ECO:0000256" key="5">
    <source>
        <dbReference type="PROSITE-ProRule" id="PRU00723"/>
    </source>
</evidence>
<keyword evidence="2" id="KW-0677">Repeat</keyword>
<dbReference type="InterPro" id="IPR036855">
    <property type="entry name" value="Znf_CCCH_sf"/>
</dbReference>
<name>A0A9D4XA11_PEA</name>
<dbReference type="GO" id="GO:0003729">
    <property type="term" value="F:mRNA binding"/>
    <property type="evidence" value="ECO:0007669"/>
    <property type="project" value="InterPro"/>
</dbReference>
<dbReference type="Proteomes" id="UP001058974">
    <property type="component" value="Chromosome 4"/>
</dbReference>
<feature type="region of interest" description="Disordered" evidence="6">
    <location>
        <begin position="206"/>
        <end position="240"/>
    </location>
</feature>
<proteinExistence type="predicted"/>
<evidence type="ECO:0000259" key="7">
    <source>
        <dbReference type="PROSITE" id="PS50103"/>
    </source>
</evidence>
<comment type="caution">
    <text evidence="8">The sequence shown here is derived from an EMBL/GenBank/DDBJ whole genome shotgun (WGS) entry which is preliminary data.</text>
</comment>
<evidence type="ECO:0000313" key="8">
    <source>
        <dbReference type="EMBL" id="KAI5416299.1"/>
    </source>
</evidence>
<accession>A0A9D4XA11</accession>
<dbReference type="Gene3D" id="4.10.1000.10">
    <property type="entry name" value="Zinc finger, CCCH-type"/>
    <property type="match status" value="1"/>
</dbReference>
<keyword evidence="1 5" id="KW-0479">Metal-binding</keyword>
<organism evidence="8 9">
    <name type="scientific">Pisum sativum</name>
    <name type="common">Garden pea</name>
    <name type="synonym">Lathyrus oleraceus</name>
    <dbReference type="NCBI Taxonomy" id="3888"/>
    <lineage>
        <taxon>Eukaryota</taxon>
        <taxon>Viridiplantae</taxon>
        <taxon>Streptophyta</taxon>
        <taxon>Embryophyta</taxon>
        <taxon>Tracheophyta</taxon>
        <taxon>Spermatophyta</taxon>
        <taxon>Magnoliopsida</taxon>
        <taxon>eudicotyledons</taxon>
        <taxon>Gunneridae</taxon>
        <taxon>Pentapetalae</taxon>
        <taxon>rosids</taxon>
        <taxon>fabids</taxon>
        <taxon>Fabales</taxon>
        <taxon>Fabaceae</taxon>
        <taxon>Papilionoideae</taxon>
        <taxon>50 kb inversion clade</taxon>
        <taxon>NPAAA clade</taxon>
        <taxon>Hologalegina</taxon>
        <taxon>IRL clade</taxon>
        <taxon>Fabeae</taxon>
        <taxon>Lathyrus</taxon>
    </lineage>
</organism>
<gene>
    <name evidence="8" type="ORF">KIW84_041375</name>
</gene>
<dbReference type="InterPro" id="IPR000571">
    <property type="entry name" value="Znf_CCCH"/>
</dbReference>
<evidence type="ECO:0000256" key="2">
    <source>
        <dbReference type="ARBA" id="ARBA00022737"/>
    </source>
</evidence>
<keyword evidence="3 5" id="KW-0863">Zinc-finger</keyword>
<evidence type="ECO:0000256" key="6">
    <source>
        <dbReference type="SAM" id="MobiDB-lite"/>
    </source>
</evidence>
<evidence type="ECO:0000256" key="4">
    <source>
        <dbReference type="ARBA" id="ARBA00022833"/>
    </source>
</evidence>
<dbReference type="SUPFAM" id="SSF90229">
    <property type="entry name" value="CCCH zinc finger"/>
    <property type="match status" value="1"/>
</dbReference>
<reference evidence="8 9" key="1">
    <citation type="journal article" date="2022" name="Nat. Genet.">
        <title>Improved pea reference genome and pan-genome highlight genomic features and evolutionary characteristics.</title>
        <authorList>
            <person name="Yang T."/>
            <person name="Liu R."/>
            <person name="Luo Y."/>
            <person name="Hu S."/>
            <person name="Wang D."/>
            <person name="Wang C."/>
            <person name="Pandey M.K."/>
            <person name="Ge S."/>
            <person name="Xu Q."/>
            <person name="Li N."/>
            <person name="Li G."/>
            <person name="Huang Y."/>
            <person name="Saxena R.K."/>
            <person name="Ji Y."/>
            <person name="Li M."/>
            <person name="Yan X."/>
            <person name="He Y."/>
            <person name="Liu Y."/>
            <person name="Wang X."/>
            <person name="Xiang C."/>
            <person name="Varshney R.K."/>
            <person name="Ding H."/>
            <person name="Gao S."/>
            <person name="Zong X."/>
        </authorList>
    </citation>
    <scope>NUCLEOTIDE SEQUENCE [LARGE SCALE GENOMIC DNA]</scope>
    <source>
        <strain evidence="8 9">cv. Zhongwan 6</strain>
    </source>
</reference>
<feature type="domain" description="C3H1-type" evidence="7">
    <location>
        <begin position="133"/>
        <end position="160"/>
    </location>
</feature>